<sequence>MNSLTSSSIVRSTTSALTLLSLVHVEKCATSGSFHSSPYDTTDSENVFGSHSCVGSTPCSVLSTSNACNVPSFDCDGCDYSSLIYFD</sequence>
<reference evidence="1" key="1">
    <citation type="submission" date="2023-10" db="EMBL/GenBank/DDBJ databases">
        <title>Genome assembly of Pristionchus species.</title>
        <authorList>
            <person name="Yoshida K."/>
            <person name="Sommer R.J."/>
        </authorList>
    </citation>
    <scope>NUCLEOTIDE SEQUENCE</scope>
    <source>
        <strain evidence="1">RS0144</strain>
    </source>
</reference>
<name>A0AAV5U0H6_9BILA</name>
<protein>
    <recommendedName>
        <fullName evidence="3">Secreted protein</fullName>
    </recommendedName>
</protein>
<organism evidence="1 2">
    <name type="scientific">Pristionchus entomophagus</name>
    <dbReference type="NCBI Taxonomy" id="358040"/>
    <lineage>
        <taxon>Eukaryota</taxon>
        <taxon>Metazoa</taxon>
        <taxon>Ecdysozoa</taxon>
        <taxon>Nematoda</taxon>
        <taxon>Chromadorea</taxon>
        <taxon>Rhabditida</taxon>
        <taxon>Rhabditina</taxon>
        <taxon>Diplogasteromorpha</taxon>
        <taxon>Diplogasteroidea</taxon>
        <taxon>Neodiplogasteridae</taxon>
        <taxon>Pristionchus</taxon>
    </lineage>
</organism>
<evidence type="ECO:0000313" key="1">
    <source>
        <dbReference type="EMBL" id="GMS99938.1"/>
    </source>
</evidence>
<evidence type="ECO:0008006" key="3">
    <source>
        <dbReference type="Google" id="ProtNLM"/>
    </source>
</evidence>
<dbReference type="AlphaFoldDB" id="A0AAV5U0H6"/>
<gene>
    <name evidence="1" type="ORF">PENTCL1PPCAC_22113</name>
</gene>
<feature type="non-terminal residue" evidence="1">
    <location>
        <position position="87"/>
    </location>
</feature>
<dbReference type="EMBL" id="BTSX01000005">
    <property type="protein sequence ID" value="GMS99938.1"/>
    <property type="molecule type" value="Genomic_DNA"/>
</dbReference>
<evidence type="ECO:0000313" key="2">
    <source>
        <dbReference type="Proteomes" id="UP001432027"/>
    </source>
</evidence>
<keyword evidence="2" id="KW-1185">Reference proteome</keyword>
<dbReference type="Proteomes" id="UP001432027">
    <property type="component" value="Unassembled WGS sequence"/>
</dbReference>
<comment type="caution">
    <text evidence="1">The sequence shown here is derived from an EMBL/GenBank/DDBJ whole genome shotgun (WGS) entry which is preliminary data.</text>
</comment>
<accession>A0AAV5U0H6</accession>
<proteinExistence type="predicted"/>